<dbReference type="SUPFAM" id="SSF51735">
    <property type="entry name" value="NAD(P)-binding Rossmann-fold domains"/>
    <property type="match status" value="1"/>
</dbReference>
<dbReference type="InterPro" id="IPR051450">
    <property type="entry name" value="Gfo/Idh/MocA_Oxidoreductases"/>
</dbReference>
<dbReference type="EMBL" id="JBHUIR010000036">
    <property type="protein sequence ID" value="MFD2260187.1"/>
    <property type="molecule type" value="Genomic_DNA"/>
</dbReference>
<dbReference type="InterPro" id="IPR036291">
    <property type="entry name" value="NAD(P)-bd_dom_sf"/>
</dbReference>
<protein>
    <submittedName>
        <fullName evidence="3">Gfo/Idh/MocA family protein</fullName>
    </submittedName>
</protein>
<dbReference type="InterPro" id="IPR000683">
    <property type="entry name" value="Gfo/Idh/MocA-like_OxRdtase_N"/>
</dbReference>
<dbReference type="Gene3D" id="3.30.360.10">
    <property type="entry name" value="Dihydrodipicolinate Reductase, domain 2"/>
    <property type="match status" value="1"/>
</dbReference>
<dbReference type="SUPFAM" id="SSF55347">
    <property type="entry name" value="Glyceraldehyde-3-phosphate dehydrogenase-like, C-terminal domain"/>
    <property type="match status" value="1"/>
</dbReference>
<evidence type="ECO:0000313" key="3">
    <source>
        <dbReference type="EMBL" id="MFD2260187.1"/>
    </source>
</evidence>
<name>A0ABW5DGU7_9HYPH</name>
<dbReference type="RefSeq" id="WP_345099689.1">
    <property type="nucleotide sequence ID" value="NZ_BAABGS010000069.1"/>
</dbReference>
<dbReference type="Pfam" id="PF01408">
    <property type="entry name" value="GFO_IDH_MocA"/>
    <property type="match status" value="1"/>
</dbReference>
<dbReference type="Pfam" id="PF22725">
    <property type="entry name" value="GFO_IDH_MocA_C3"/>
    <property type="match status" value="1"/>
</dbReference>
<accession>A0ABW5DGU7</accession>
<evidence type="ECO:0000259" key="1">
    <source>
        <dbReference type="Pfam" id="PF01408"/>
    </source>
</evidence>
<gene>
    <name evidence="3" type="ORF">ACFSMZ_10480</name>
</gene>
<reference evidence="4" key="1">
    <citation type="journal article" date="2019" name="Int. J. Syst. Evol. Microbiol.">
        <title>The Global Catalogue of Microorganisms (GCM) 10K type strain sequencing project: providing services to taxonomists for standard genome sequencing and annotation.</title>
        <authorList>
            <consortium name="The Broad Institute Genomics Platform"/>
            <consortium name="The Broad Institute Genome Sequencing Center for Infectious Disease"/>
            <person name="Wu L."/>
            <person name="Ma J."/>
        </authorList>
    </citation>
    <scope>NUCLEOTIDE SEQUENCE [LARGE SCALE GENOMIC DNA]</scope>
    <source>
        <strain evidence="4">KCTC 23707</strain>
    </source>
</reference>
<dbReference type="PANTHER" id="PTHR43377:SF8">
    <property type="entry name" value="BLR3664 PROTEIN"/>
    <property type="match status" value="1"/>
</dbReference>
<organism evidence="3 4">
    <name type="scientific">Chelativorans composti</name>
    <dbReference type="NCBI Taxonomy" id="768533"/>
    <lineage>
        <taxon>Bacteria</taxon>
        <taxon>Pseudomonadati</taxon>
        <taxon>Pseudomonadota</taxon>
        <taxon>Alphaproteobacteria</taxon>
        <taxon>Hyphomicrobiales</taxon>
        <taxon>Phyllobacteriaceae</taxon>
        <taxon>Chelativorans</taxon>
    </lineage>
</organism>
<sequence length="365" mass="39059">MSERLGVAVVGAGVIGRTHVETLAQHDRLRLAALVDPVPTSAQLAESYGVPWFPDVPALLSSGIARAAIVATPNETHLPVTESLLRAGLPVLLEKPVAESLASALKLIGIADDTGIPVLVGHHRRHNPIVRKAREIILSGQIGDLVIANVVCSLYKPEDYFDAKWRKTPGAGGPLLINLVHEIDLLRHFFGEIAEVKAITSHRQRSFEVEDGAAVCLTFANGALATLVISDSASGPWAWDLTSGENLARFPAHHVTAHHYAGTRGALSLPDLTLWLPEGEPDWTKKLRPESIPVAPANPYSLQLSHFADLIEGAETSPRVSLRDATANMIVIDAIRRAAGDDGRIAIDLSSLSPQGLAHSNGNRQ</sequence>
<dbReference type="PANTHER" id="PTHR43377">
    <property type="entry name" value="BILIVERDIN REDUCTASE A"/>
    <property type="match status" value="1"/>
</dbReference>
<evidence type="ECO:0000313" key="4">
    <source>
        <dbReference type="Proteomes" id="UP001597373"/>
    </source>
</evidence>
<feature type="domain" description="GFO/IDH/MocA-like oxidoreductase" evidence="2">
    <location>
        <begin position="130"/>
        <end position="236"/>
    </location>
</feature>
<proteinExistence type="predicted"/>
<dbReference type="InterPro" id="IPR055170">
    <property type="entry name" value="GFO_IDH_MocA-like_dom"/>
</dbReference>
<dbReference type="Proteomes" id="UP001597373">
    <property type="component" value="Unassembled WGS sequence"/>
</dbReference>
<keyword evidence="4" id="KW-1185">Reference proteome</keyword>
<feature type="domain" description="Gfo/Idh/MocA-like oxidoreductase N-terminal" evidence="1">
    <location>
        <begin position="6"/>
        <end position="122"/>
    </location>
</feature>
<evidence type="ECO:0000259" key="2">
    <source>
        <dbReference type="Pfam" id="PF22725"/>
    </source>
</evidence>
<comment type="caution">
    <text evidence="3">The sequence shown here is derived from an EMBL/GenBank/DDBJ whole genome shotgun (WGS) entry which is preliminary data.</text>
</comment>
<dbReference type="Gene3D" id="3.40.50.720">
    <property type="entry name" value="NAD(P)-binding Rossmann-like Domain"/>
    <property type="match status" value="1"/>
</dbReference>